<dbReference type="SUPFAM" id="SSF55729">
    <property type="entry name" value="Acyl-CoA N-acyltransferases (Nat)"/>
    <property type="match status" value="1"/>
</dbReference>
<proteinExistence type="predicted"/>
<dbReference type="GO" id="GO:0016747">
    <property type="term" value="F:acyltransferase activity, transferring groups other than amino-acyl groups"/>
    <property type="evidence" value="ECO:0007669"/>
    <property type="project" value="InterPro"/>
</dbReference>
<dbReference type="AlphaFoldDB" id="A0A835TFN6"/>
<dbReference type="PROSITE" id="PS51186">
    <property type="entry name" value="GNAT"/>
    <property type="match status" value="1"/>
</dbReference>
<dbReference type="InterPro" id="IPR016181">
    <property type="entry name" value="Acyl_CoA_acyltransferase"/>
</dbReference>
<organism evidence="2 3">
    <name type="scientific">Chlamydomonas schloesseri</name>
    <dbReference type="NCBI Taxonomy" id="2026947"/>
    <lineage>
        <taxon>Eukaryota</taxon>
        <taxon>Viridiplantae</taxon>
        <taxon>Chlorophyta</taxon>
        <taxon>core chlorophytes</taxon>
        <taxon>Chlorophyceae</taxon>
        <taxon>CS clade</taxon>
        <taxon>Chlamydomonadales</taxon>
        <taxon>Chlamydomonadaceae</taxon>
        <taxon>Chlamydomonas</taxon>
    </lineage>
</organism>
<protein>
    <recommendedName>
        <fullName evidence="1">N-acetyltransferase domain-containing protein</fullName>
    </recommendedName>
</protein>
<accession>A0A835TFN6</accession>
<reference evidence="2" key="1">
    <citation type="journal article" date="2020" name="bioRxiv">
        <title>Comparative genomics of Chlamydomonas.</title>
        <authorList>
            <person name="Craig R.J."/>
            <person name="Hasan A.R."/>
            <person name="Ness R.W."/>
            <person name="Keightley P.D."/>
        </authorList>
    </citation>
    <scope>NUCLEOTIDE SEQUENCE</scope>
    <source>
        <strain evidence="2">CCAP 11/173</strain>
    </source>
</reference>
<dbReference type="CDD" id="cd04301">
    <property type="entry name" value="NAT_SF"/>
    <property type="match status" value="1"/>
</dbReference>
<dbReference type="Gene3D" id="3.40.630.30">
    <property type="match status" value="1"/>
</dbReference>
<evidence type="ECO:0000313" key="2">
    <source>
        <dbReference type="EMBL" id="KAG2443236.1"/>
    </source>
</evidence>
<dbReference type="EMBL" id="JAEHOD010000031">
    <property type="protein sequence ID" value="KAG2443236.1"/>
    <property type="molecule type" value="Genomic_DNA"/>
</dbReference>
<keyword evidence="3" id="KW-1185">Reference proteome</keyword>
<dbReference type="InterPro" id="IPR000182">
    <property type="entry name" value="GNAT_dom"/>
</dbReference>
<evidence type="ECO:0000313" key="3">
    <source>
        <dbReference type="Proteomes" id="UP000613740"/>
    </source>
</evidence>
<dbReference type="OrthoDB" id="524494at2759"/>
<dbReference type="Pfam" id="PF00583">
    <property type="entry name" value="Acetyltransf_1"/>
    <property type="match status" value="1"/>
</dbReference>
<evidence type="ECO:0000259" key="1">
    <source>
        <dbReference type="PROSITE" id="PS51186"/>
    </source>
</evidence>
<dbReference type="PANTHER" id="PTHR42791">
    <property type="entry name" value="GNAT FAMILY ACETYLTRANSFERASE"/>
    <property type="match status" value="1"/>
</dbReference>
<comment type="caution">
    <text evidence="2">The sequence shown here is derived from an EMBL/GenBank/DDBJ whole genome shotgun (WGS) entry which is preliminary data.</text>
</comment>
<name>A0A835TFN6_9CHLO</name>
<gene>
    <name evidence="2" type="ORF">HYH02_009309</name>
</gene>
<dbReference type="Proteomes" id="UP000613740">
    <property type="component" value="Unassembled WGS sequence"/>
</dbReference>
<dbReference type="PANTHER" id="PTHR42791:SF1">
    <property type="entry name" value="N-ACETYLTRANSFERASE DOMAIN-CONTAINING PROTEIN"/>
    <property type="match status" value="1"/>
</dbReference>
<feature type="domain" description="N-acetyltransferase" evidence="1">
    <location>
        <begin position="68"/>
        <end position="219"/>
    </location>
</feature>
<sequence length="226" mass="24767">MDVPVRTFSRADDPEAAEAACDTMGKGFAADPNSELFCTDPGVYEWRWRAMASNLLLGSPHTPMLHTVGCGDLQHAAVAFAFSYPEQKAPEDGPELPPPESAAGFIDISPTDRPGSAPTRDEVLGYMGAKKAEFYQRRGPFEYIAFLATRPELTGRGLGSRLLRHLTDRADAAGRWCYLEATNPDNARVYARHGFVEVETRVWTEPALPGKRAMLILMERPPAVSG</sequence>
<dbReference type="InterPro" id="IPR052523">
    <property type="entry name" value="Trichothecene_AcTrans"/>
</dbReference>